<name>A0A382KXP6_9ZZZZ</name>
<dbReference type="EMBL" id="UINC01082559">
    <property type="protein sequence ID" value="SVC27441.1"/>
    <property type="molecule type" value="Genomic_DNA"/>
</dbReference>
<protein>
    <submittedName>
        <fullName evidence="1">Uncharacterized protein</fullName>
    </submittedName>
</protein>
<accession>A0A382KXP6</accession>
<gene>
    <name evidence="1" type="ORF">METZ01_LOCUS280295</name>
</gene>
<evidence type="ECO:0000313" key="1">
    <source>
        <dbReference type="EMBL" id="SVC27441.1"/>
    </source>
</evidence>
<reference evidence="1" key="1">
    <citation type="submission" date="2018-05" db="EMBL/GenBank/DDBJ databases">
        <authorList>
            <person name="Lanie J.A."/>
            <person name="Ng W.-L."/>
            <person name="Kazmierczak K.M."/>
            <person name="Andrzejewski T.M."/>
            <person name="Davidsen T.M."/>
            <person name="Wayne K.J."/>
            <person name="Tettelin H."/>
            <person name="Glass J.I."/>
            <person name="Rusch D."/>
            <person name="Podicherti R."/>
            <person name="Tsui H.-C.T."/>
            <person name="Winkler M.E."/>
        </authorList>
    </citation>
    <scope>NUCLEOTIDE SEQUENCE</scope>
</reference>
<dbReference type="AlphaFoldDB" id="A0A382KXP6"/>
<organism evidence="1">
    <name type="scientific">marine metagenome</name>
    <dbReference type="NCBI Taxonomy" id="408172"/>
    <lineage>
        <taxon>unclassified sequences</taxon>
        <taxon>metagenomes</taxon>
        <taxon>ecological metagenomes</taxon>
    </lineage>
</organism>
<proteinExistence type="predicted"/>
<sequence>MPRISKTGLNRRSRNLRRSQRDALARIGLSTAAAPMSGELTTCIAYMCPWAHACDTATPRPAVVPERRCIRKFPDEQRPISGLSDIALDNLARYREEGIRLEAVTISILDEFRPMGPTSSLGRKRPERPIYEAGVRGKPFIS</sequence>